<dbReference type="InterPro" id="IPR050951">
    <property type="entry name" value="Retrovirus_Pol_polyprotein"/>
</dbReference>
<dbReference type="PROSITE" id="PS50994">
    <property type="entry name" value="INTEGRASE"/>
    <property type="match status" value="1"/>
</dbReference>
<dbReference type="GO" id="GO:0015074">
    <property type="term" value="P:DNA integration"/>
    <property type="evidence" value="ECO:0007669"/>
    <property type="project" value="InterPro"/>
</dbReference>
<proteinExistence type="predicted"/>
<dbReference type="SUPFAM" id="SSF53098">
    <property type="entry name" value="Ribonuclease H-like"/>
    <property type="match status" value="1"/>
</dbReference>
<dbReference type="PANTHER" id="PTHR37984">
    <property type="entry name" value="PROTEIN CBG26694"/>
    <property type="match status" value="1"/>
</dbReference>
<reference evidence="2 3" key="1">
    <citation type="journal article" date="2021" name="Elife">
        <title>Chloroplast acquisition without the gene transfer in kleptoplastic sea slugs, Plakobranchus ocellatus.</title>
        <authorList>
            <person name="Maeda T."/>
            <person name="Takahashi S."/>
            <person name="Yoshida T."/>
            <person name="Shimamura S."/>
            <person name="Takaki Y."/>
            <person name="Nagai Y."/>
            <person name="Toyoda A."/>
            <person name="Suzuki Y."/>
            <person name="Arimoto A."/>
            <person name="Ishii H."/>
            <person name="Satoh N."/>
            <person name="Nishiyama T."/>
            <person name="Hasebe M."/>
            <person name="Maruyama T."/>
            <person name="Minagawa J."/>
            <person name="Obokata J."/>
            <person name="Shigenobu S."/>
        </authorList>
    </citation>
    <scope>NUCLEOTIDE SEQUENCE [LARGE SCALE GENOMIC DNA]</scope>
</reference>
<dbReference type="Gene3D" id="3.30.420.10">
    <property type="entry name" value="Ribonuclease H-like superfamily/Ribonuclease H"/>
    <property type="match status" value="1"/>
</dbReference>
<dbReference type="InterPro" id="IPR036397">
    <property type="entry name" value="RNaseH_sf"/>
</dbReference>
<evidence type="ECO:0000313" key="3">
    <source>
        <dbReference type="Proteomes" id="UP000762676"/>
    </source>
</evidence>
<comment type="caution">
    <text evidence="2">The sequence shown here is derived from an EMBL/GenBank/DDBJ whole genome shotgun (WGS) entry which is preliminary data.</text>
</comment>
<gene>
    <name evidence="2" type="ORF">ElyMa_006246600</name>
</gene>
<dbReference type="GO" id="GO:0003676">
    <property type="term" value="F:nucleic acid binding"/>
    <property type="evidence" value="ECO:0007669"/>
    <property type="project" value="InterPro"/>
</dbReference>
<dbReference type="Proteomes" id="UP000762676">
    <property type="component" value="Unassembled WGS sequence"/>
</dbReference>
<accession>A0AAV4HCJ1</accession>
<organism evidence="2 3">
    <name type="scientific">Elysia marginata</name>
    <dbReference type="NCBI Taxonomy" id="1093978"/>
    <lineage>
        <taxon>Eukaryota</taxon>
        <taxon>Metazoa</taxon>
        <taxon>Spiralia</taxon>
        <taxon>Lophotrochozoa</taxon>
        <taxon>Mollusca</taxon>
        <taxon>Gastropoda</taxon>
        <taxon>Heterobranchia</taxon>
        <taxon>Euthyneura</taxon>
        <taxon>Panpulmonata</taxon>
        <taxon>Sacoglossa</taxon>
        <taxon>Placobranchoidea</taxon>
        <taxon>Plakobranchidae</taxon>
        <taxon>Elysia</taxon>
    </lineage>
</organism>
<name>A0AAV4HCJ1_9GAST</name>
<keyword evidence="3" id="KW-1185">Reference proteome</keyword>
<dbReference type="PANTHER" id="PTHR37984:SF5">
    <property type="entry name" value="PROTEIN NYNRIN-LIKE"/>
    <property type="match status" value="1"/>
</dbReference>
<dbReference type="InterPro" id="IPR001584">
    <property type="entry name" value="Integrase_cat-core"/>
</dbReference>
<dbReference type="InterPro" id="IPR012337">
    <property type="entry name" value="RNaseH-like_sf"/>
</dbReference>
<dbReference type="EMBL" id="BMAT01012539">
    <property type="protein sequence ID" value="GFR94295.1"/>
    <property type="molecule type" value="Genomic_DNA"/>
</dbReference>
<dbReference type="Pfam" id="PF00665">
    <property type="entry name" value="rve"/>
    <property type="match status" value="1"/>
</dbReference>
<evidence type="ECO:0000259" key="1">
    <source>
        <dbReference type="PROSITE" id="PS50994"/>
    </source>
</evidence>
<evidence type="ECO:0000313" key="2">
    <source>
        <dbReference type="EMBL" id="GFR94295.1"/>
    </source>
</evidence>
<feature type="domain" description="Integrase catalytic" evidence="1">
    <location>
        <begin position="44"/>
        <end position="135"/>
    </location>
</feature>
<sequence>MQRMKQLARTAVYWPGLDSQIMDLSRTCKSWEHQSNLPRAPGHSRMLPEKLWSRVPIDHAVNFMGKNWLVLIDAYSKYSTIHATSSTSCMATFQLLGEDFAQLGFPHTIVNDNATSFTNKEFQSWCRDGGITHLV</sequence>
<protein>
    <submittedName>
        <fullName evidence="2">Transposon Tf2-9 polyprotein</fullName>
    </submittedName>
</protein>
<dbReference type="AlphaFoldDB" id="A0AAV4HCJ1"/>